<sequence>MAKPEPSFRLLLPSHKRNLDCSFEAPNAHQSDQPHDTLHLMPFSIDYDGPAQISTYFLPRPLAPEPTPGGENQSCFEASFRGRYLHGTQLKVPQGYTGIVLSLPLDSCASGPSHLSPISDVRTSNVKRVAGRGRGRGRGRRLGQAVGISQTKNANLKRKASPSNVFLSEDESEVCQITQSDQTTTSSSIAHDKLDSNANGPVSKVSTCPSAAPSSSNGMQSSRSELPVQPGQKSSNAAIQQTAEPSSGGTKSIQAVGSFDHFTIWNPDGPLDTVDDIYSRSIKEWVEIAQLLHTVPSM</sequence>
<dbReference type="GO" id="GO:0032299">
    <property type="term" value="C:ribonuclease H2 complex"/>
    <property type="evidence" value="ECO:0007669"/>
    <property type="project" value="InterPro"/>
</dbReference>
<feature type="compositionally biased region" description="Basic residues" evidence="1">
    <location>
        <begin position="129"/>
        <end position="141"/>
    </location>
</feature>
<dbReference type="EMBL" id="AVOT02039371">
    <property type="protein sequence ID" value="MBW0534421.1"/>
    <property type="molecule type" value="Genomic_DNA"/>
</dbReference>
<feature type="region of interest" description="Disordered" evidence="1">
    <location>
        <begin position="177"/>
        <end position="253"/>
    </location>
</feature>
<feature type="compositionally biased region" description="Polar residues" evidence="1">
    <location>
        <begin position="231"/>
        <end position="253"/>
    </location>
</feature>
<dbReference type="InterPro" id="IPR013924">
    <property type="entry name" value="RNase_H2_suC"/>
</dbReference>
<dbReference type="Gene3D" id="2.40.128.680">
    <property type="match status" value="1"/>
</dbReference>
<name>A0A9Q3F603_9BASI</name>
<proteinExistence type="predicted"/>
<feature type="region of interest" description="Disordered" evidence="1">
    <location>
        <begin position="114"/>
        <end position="142"/>
    </location>
</feature>
<dbReference type="PANTHER" id="PTHR47204:SF1">
    <property type="entry name" value="RIBONUCLEASE H2 SUBUNIT C"/>
    <property type="match status" value="1"/>
</dbReference>
<evidence type="ECO:0000313" key="3">
    <source>
        <dbReference type="Proteomes" id="UP000765509"/>
    </source>
</evidence>
<protein>
    <submittedName>
        <fullName evidence="2">Uncharacterized protein</fullName>
    </submittedName>
</protein>
<dbReference type="CDD" id="cd09271">
    <property type="entry name" value="RNase_H2-C"/>
    <property type="match status" value="1"/>
</dbReference>
<evidence type="ECO:0000313" key="2">
    <source>
        <dbReference type="EMBL" id="MBW0534421.1"/>
    </source>
</evidence>
<dbReference type="Pfam" id="PF08615">
    <property type="entry name" value="RNase_H2_suC"/>
    <property type="match status" value="1"/>
</dbReference>
<gene>
    <name evidence="2" type="ORF">O181_074136</name>
</gene>
<reference evidence="2" key="1">
    <citation type="submission" date="2021-03" db="EMBL/GenBank/DDBJ databases">
        <title>Draft genome sequence of rust myrtle Austropuccinia psidii MF-1, a brazilian biotype.</title>
        <authorList>
            <person name="Quecine M.C."/>
            <person name="Pachon D.M.R."/>
            <person name="Bonatelli M.L."/>
            <person name="Correr F.H."/>
            <person name="Franceschini L.M."/>
            <person name="Leite T.F."/>
            <person name="Margarido G.R.A."/>
            <person name="Almeida C.A."/>
            <person name="Ferrarezi J.A."/>
            <person name="Labate C.A."/>
        </authorList>
    </citation>
    <scope>NUCLEOTIDE SEQUENCE</scope>
    <source>
        <strain evidence="2">MF-1</strain>
    </source>
</reference>
<feature type="compositionally biased region" description="Polar residues" evidence="1">
    <location>
        <begin position="196"/>
        <end position="224"/>
    </location>
</feature>
<organism evidence="2 3">
    <name type="scientific">Austropuccinia psidii MF-1</name>
    <dbReference type="NCBI Taxonomy" id="1389203"/>
    <lineage>
        <taxon>Eukaryota</taxon>
        <taxon>Fungi</taxon>
        <taxon>Dikarya</taxon>
        <taxon>Basidiomycota</taxon>
        <taxon>Pucciniomycotina</taxon>
        <taxon>Pucciniomycetes</taxon>
        <taxon>Pucciniales</taxon>
        <taxon>Sphaerophragmiaceae</taxon>
        <taxon>Austropuccinia</taxon>
    </lineage>
</organism>
<keyword evidence="3" id="KW-1185">Reference proteome</keyword>
<dbReference type="OrthoDB" id="6222486at2759"/>
<comment type="caution">
    <text evidence="2">The sequence shown here is derived from an EMBL/GenBank/DDBJ whole genome shotgun (WGS) entry which is preliminary data.</text>
</comment>
<feature type="compositionally biased region" description="Low complexity" evidence="1">
    <location>
        <begin position="177"/>
        <end position="189"/>
    </location>
</feature>
<dbReference type="GO" id="GO:0006401">
    <property type="term" value="P:RNA catabolic process"/>
    <property type="evidence" value="ECO:0007669"/>
    <property type="project" value="InterPro"/>
</dbReference>
<accession>A0A9Q3F603</accession>
<evidence type="ECO:0000256" key="1">
    <source>
        <dbReference type="SAM" id="MobiDB-lite"/>
    </source>
</evidence>
<dbReference type="PANTHER" id="PTHR47204">
    <property type="entry name" value="OS02G0168900 PROTEIN"/>
    <property type="match status" value="1"/>
</dbReference>
<dbReference type="Proteomes" id="UP000765509">
    <property type="component" value="Unassembled WGS sequence"/>
</dbReference>
<dbReference type="AlphaFoldDB" id="A0A9Q3F603"/>